<feature type="compositionally biased region" description="Polar residues" evidence="2">
    <location>
        <begin position="518"/>
        <end position="532"/>
    </location>
</feature>
<feature type="compositionally biased region" description="Basic and acidic residues" evidence="2">
    <location>
        <begin position="13"/>
        <end position="33"/>
    </location>
</feature>
<organism evidence="4 5">
    <name type="scientific">Angomonas deanei</name>
    <dbReference type="NCBI Taxonomy" id="59799"/>
    <lineage>
        <taxon>Eukaryota</taxon>
        <taxon>Discoba</taxon>
        <taxon>Euglenozoa</taxon>
        <taxon>Kinetoplastea</taxon>
        <taxon>Metakinetoplastina</taxon>
        <taxon>Trypanosomatida</taxon>
        <taxon>Trypanosomatidae</taxon>
        <taxon>Strigomonadinae</taxon>
        <taxon>Angomonas</taxon>
    </lineage>
</organism>
<dbReference type="GO" id="GO:0005634">
    <property type="term" value="C:nucleus"/>
    <property type="evidence" value="ECO:0007669"/>
    <property type="project" value="TreeGrafter"/>
</dbReference>
<dbReference type="GO" id="GO:0004722">
    <property type="term" value="F:protein serine/threonine phosphatase activity"/>
    <property type="evidence" value="ECO:0007669"/>
    <property type="project" value="UniProtKB-EC"/>
</dbReference>
<dbReference type="GO" id="GO:0005737">
    <property type="term" value="C:cytoplasm"/>
    <property type="evidence" value="ECO:0007669"/>
    <property type="project" value="TreeGrafter"/>
</dbReference>
<evidence type="ECO:0000313" key="4">
    <source>
        <dbReference type="EMBL" id="CAD2214336.1"/>
    </source>
</evidence>
<protein>
    <recommendedName>
        <fullName evidence="1">Serine/threonine-protein phosphatase</fullName>
        <ecNumber evidence="1">3.1.3.16</ecNumber>
    </recommendedName>
</protein>
<keyword evidence="1" id="KW-0378">Hydrolase</keyword>
<dbReference type="Proteomes" id="UP000515908">
    <property type="component" value="Chromosome 03"/>
</dbReference>
<dbReference type="Gene3D" id="3.60.21.10">
    <property type="match status" value="2"/>
</dbReference>
<comment type="catalytic activity">
    <reaction evidence="1">
        <text>O-phospho-L-threonyl-[protein] + H2O = L-threonyl-[protein] + phosphate</text>
        <dbReference type="Rhea" id="RHEA:47004"/>
        <dbReference type="Rhea" id="RHEA-COMP:11060"/>
        <dbReference type="Rhea" id="RHEA-COMP:11605"/>
        <dbReference type="ChEBI" id="CHEBI:15377"/>
        <dbReference type="ChEBI" id="CHEBI:30013"/>
        <dbReference type="ChEBI" id="CHEBI:43474"/>
        <dbReference type="ChEBI" id="CHEBI:61977"/>
        <dbReference type="EC" id="3.1.3.16"/>
    </reaction>
</comment>
<dbReference type="AlphaFoldDB" id="A0A7G2C3Q1"/>
<dbReference type="PROSITE" id="PS00125">
    <property type="entry name" value="SER_THR_PHOSPHATASE"/>
    <property type="match status" value="1"/>
</dbReference>
<evidence type="ECO:0000259" key="3">
    <source>
        <dbReference type="PROSITE" id="PS00125"/>
    </source>
</evidence>
<reference evidence="4 5" key="1">
    <citation type="submission" date="2020-08" db="EMBL/GenBank/DDBJ databases">
        <authorList>
            <person name="Newling K."/>
            <person name="Davey J."/>
            <person name="Forrester S."/>
        </authorList>
    </citation>
    <scope>NUCLEOTIDE SEQUENCE [LARGE SCALE GENOMIC DNA]</scope>
    <source>
        <strain evidence="5">Crithidia deanei Carvalho (ATCC PRA-265)</strain>
    </source>
</reference>
<gene>
    <name evidence="4" type="ORF">ADEAN_000178100</name>
</gene>
<dbReference type="Pfam" id="PF00149">
    <property type="entry name" value="Metallophos"/>
    <property type="match status" value="1"/>
</dbReference>
<dbReference type="EMBL" id="LR877147">
    <property type="protein sequence ID" value="CAD2214336.1"/>
    <property type="molecule type" value="Genomic_DNA"/>
</dbReference>
<dbReference type="InterPro" id="IPR029052">
    <property type="entry name" value="Metallo-depent_PP-like"/>
</dbReference>
<evidence type="ECO:0000256" key="1">
    <source>
        <dbReference type="RuleBase" id="RU004273"/>
    </source>
</evidence>
<evidence type="ECO:0000313" key="5">
    <source>
        <dbReference type="Proteomes" id="UP000515908"/>
    </source>
</evidence>
<keyword evidence="5" id="KW-1185">Reference proteome</keyword>
<feature type="region of interest" description="Disordered" evidence="2">
    <location>
        <begin position="507"/>
        <end position="625"/>
    </location>
</feature>
<dbReference type="InterPro" id="IPR004843">
    <property type="entry name" value="Calcineurin-like_PHP"/>
</dbReference>
<dbReference type="PANTHER" id="PTHR11668">
    <property type="entry name" value="SERINE/THREONINE PROTEIN PHOSPHATASE"/>
    <property type="match status" value="1"/>
</dbReference>
<dbReference type="SUPFAM" id="SSF56300">
    <property type="entry name" value="Metallo-dependent phosphatases"/>
    <property type="match status" value="1"/>
</dbReference>
<accession>A0A7G2C3Q1</accession>
<evidence type="ECO:0000256" key="2">
    <source>
        <dbReference type="SAM" id="MobiDB-lite"/>
    </source>
</evidence>
<dbReference type="SMART" id="SM00156">
    <property type="entry name" value="PP2Ac"/>
    <property type="match status" value="1"/>
</dbReference>
<sequence>MFSFLGIGKKKKDKEQDKSKEKDSKKDKKHTSESTRPTSASTAARNKRVKQNQSAEKEKDIEIEVAEIPIPEISSFFGDFFTIYSACDTAKTKRALLSQIKEICPRMVETNTKLTPEKLAAFAFDPVIEKDMLSLLNDVLEESPPRRARLTLALYRFTFVLDQELDDEAFSSGTGVLSGILGNNPNVQKSEPTAVPPCPIAAVPKRLKDESGFVEIDLVKIYFKLLGGLYDGGSKDITTLDPTSCLPEPLETCFILEQVRNIFRREPNVVSVELPAVLVGDIHGQAYDLLYHIIPTGGPLVHHEILTSHKPVKVNVGNVANGGAITVVADDNRKEGGKGLLPPALPDIKGNRRTLPEKYPRFSEPVRYLFLGDYVDRGSRSLHCLLLLCVAKLLDPENVILLRGNHECRLTNKHYGFLEECLKLYPLDKDGLITKLSPQEAKQEVVAVSNIIRDPAEDEFDNNVNNTTSDWDLSEHPFWLKANRAFDCLPLCATLYEVVPPHAEETPKVRRAEDMKAPTTTNNEPNNVSVNQDARPIPVITSEETGDLRPQSSSRHRKRKAAEPTEAPLQKVEEPHQPAVPTGQTTPTPEPDSPSASLVQLVETRTDSDEPNAAPTPAARLPGGSVLEMRSIASSENSSTHCGAVVVASAANQSRNVVRVCAMHGGLSPFIENSIDGIIAVNRFKDIEQGPLADLTWSDPITLKGMDAAVKSDTTAAKNKKPTPIAETESDALLHTPAALLQRGHTLTVLEPNPSPPNYEGPPIGFTFSARGTGHNFGEDVSCLFLLHNHLNFIVRAHQCVQDGYQWVHQRRVLTVFSAPNYCGMGNKGAVLLLDKHGNPRVVQYQFVPKTPAAGSGENAEGDSEVKIPPKEFA</sequence>
<comment type="similarity">
    <text evidence="1">Belongs to the PPP phosphatase family.</text>
</comment>
<feature type="region of interest" description="Disordered" evidence="2">
    <location>
        <begin position="1"/>
        <end position="56"/>
    </location>
</feature>
<dbReference type="InterPro" id="IPR006186">
    <property type="entry name" value="Ser/Thr-sp_prot-phosphatase"/>
</dbReference>
<feature type="region of interest" description="Disordered" evidence="2">
    <location>
        <begin position="853"/>
        <end position="874"/>
    </location>
</feature>
<dbReference type="PRINTS" id="PR00114">
    <property type="entry name" value="STPHPHTASE"/>
</dbReference>
<feature type="compositionally biased region" description="Polar residues" evidence="2">
    <location>
        <begin position="34"/>
        <end position="44"/>
    </location>
</feature>
<dbReference type="VEuPathDB" id="TriTrypDB:ADEAN_000178100"/>
<proteinExistence type="inferred from homology"/>
<feature type="compositionally biased region" description="Basic and acidic residues" evidence="2">
    <location>
        <begin position="507"/>
        <end position="516"/>
    </location>
</feature>
<name>A0A7G2C3Q1_9TRYP</name>
<dbReference type="InterPro" id="IPR050341">
    <property type="entry name" value="PP1_catalytic_subunit"/>
</dbReference>
<feature type="domain" description="Serine/threonine specific protein phosphatases" evidence="3">
    <location>
        <begin position="402"/>
        <end position="407"/>
    </location>
</feature>
<dbReference type="EC" id="3.1.3.16" evidence="1"/>
<feature type="compositionally biased region" description="Basic and acidic residues" evidence="2">
    <location>
        <begin position="864"/>
        <end position="874"/>
    </location>
</feature>
<dbReference type="PANTHER" id="PTHR11668:SF514">
    <property type="entry name" value="SERINE_THREONINE-PROTEIN PHOSPHATASE"/>
    <property type="match status" value="1"/>
</dbReference>